<dbReference type="PROSITE" id="PS00671">
    <property type="entry name" value="D_2_HYDROXYACID_DH_3"/>
    <property type="match status" value="1"/>
</dbReference>
<dbReference type="Pfam" id="PF00389">
    <property type="entry name" value="2-Hacid_dh"/>
    <property type="match status" value="1"/>
</dbReference>
<dbReference type="SUPFAM" id="SSF52283">
    <property type="entry name" value="Formate/glycerate dehydrogenase catalytic domain-like"/>
    <property type="match status" value="1"/>
</dbReference>
<evidence type="ECO:0000313" key="7">
    <source>
        <dbReference type="Proteomes" id="UP000241462"/>
    </source>
</evidence>
<dbReference type="PANTHER" id="PTHR10996:SF281">
    <property type="entry name" value="D-ISOMER SPECIFIC 2-HYDROXYACID DEHYDROGENASE NAD-BINDING DOMAIN-CONTAINING PROTEIN-RELATED"/>
    <property type="match status" value="1"/>
</dbReference>
<dbReference type="GO" id="GO:0016618">
    <property type="term" value="F:hydroxypyruvate reductase [NAD(P)H] activity"/>
    <property type="evidence" value="ECO:0007669"/>
    <property type="project" value="TreeGrafter"/>
</dbReference>
<feature type="domain" description="D-isomer specific 2-hydroxyacid dehydrogenase catalytic" evidence="4">
    <location>
        <begin position="77"/>
        <end position="412"/>
    </location>
</feature>
<proteinExistence type="inferred from homology"/>
<evidence type="ECO:0000256" key="3">
    <source>
        <dbReference type="SAM" id="MobiDB-lite"/>
    </source>
</evidence>
<sequence length="424" mass="45205">MAQPTQPQPKPTVLHIGDPVKYNPATYALLASRFTIIRPSAADRERPAFLRALRERKWGDFAAIFRPFWGSGGEMGKWDAELIGLLPDSVEVFASAGAGFDWADTEALGKKGIIYCNGGLAAAESVADFALAMVISTFRHLPWAMNAAVLPSILASGPSPALREQAFRHSHTHTTAHSHNPRSHTLAIIGLGKIGSLLAAKLGNPSMGMRIAYHDVTRKSPALEKKLGATFYADLRALMGVADCVVVCTPALPGSSTTTPTTTPTTTTGMEMAAARPSPLICAKSLSWLKPGARFVNIARGSLVDEEALADALESGLVSAAALDVHADEPRVNPRLVRMAGLQVIEQVEGQGHGREQGQGNGKRKGVQNPGRVMLTCHNAGGTVETHMGFEELAMRNILAVLGGEEAITPVNMQYLKRSVKSRL</sequence>
<dbReference type="GO" id="GO:0030267">
    <property type="term" value="F:glyoxylate reductase (NADPH) activity"/>
    <property type="evidence" value="ECO:0007669"/>
    <property type="project" value="TreeGrafter"/>
</dbReference>
<feature type="domain" description="D-isomer specific 2-hydroxyacid dehydrogenase NAD-binding" evidence="5">
    <location>
        <begin position="280"/>
        <end position="339"/>
    </location>
</feature>
<evidence type="ECO:0008006" key="8">
    <source>
        <dbReference type="Google" id="ProtNLM"/>
    </source>
</evidence>
<feature type="region of interest" description="Disordered" evidence="3">
    <location>
        <begin position="351"/>
        <end position="370"/>
    </location>
</feature>
<keyword evidence="1 2" id="KW-0560">Oxidoreductase</keyword>
<dbReference type="InterPro" id="IPR006139">
    <property type="entry name" value="D-isomer_2_OHA_DH_cat_dom"/>
</dbReference>
<dbReference type="PANTHER" id="PTHR10996">
    <property type="entry name" value="2-HYDROXYACID DEHYDROGENASE-RELATED"/>
    <property type="match status" value="1"/>
</dbReference>
<organism evidence="6 7">
    <name type="scientific">Coniella lustricola</name>
    <dbReference type="NCBI Taxonomy" id="2025994"/>
    <lineage>
        <taxon>Eukaryota</taxon>
        <taxon>Fungi</taxon>
        <taxon>Dikarya</taxon>
        <taxon>Ascomycota</taxon>
        <taxon>Pezizomycotina</taxon>
        <taxon>Sordariomycetes</taxon>
        <taxon>Sordariomycetidae</taxon>
        <taxon>Diaporthales</taxon>
        <taxon>Schizoparmaceae</taxon>
        <taxon>Coniella</taxon>
    </lineage>
</organism>
<name>A0A2T3A8K4_9PEZI</name>
<evidence type="ECO:0000313" key="6">
    <source>
        <dbReference type="EMBL" id="PSR85767.1"/>
    </source>
</evidence>
<dbReference type="OrthoDB" id="9991913at2759"/>
<keyword evidence="7" id="KW-1185">Reference proteome</keyword>
<evidence type="ECO:0000259" key="4">
    <source>
        <dbReference type="Pfam" id="PF00389"/>
    </source>
</evidence>
<dbReference type="InParanoid" id="A0A2T3A8K4"/>
<dbReference type="STRING" id="2025994.A0A2T3A8K4"/>
<dbReference type="Proteomes" id="UP000241462">
    <property type="component" value="Unassembled WGS sequence"/>
</dbReference>
<dbReference type="AlphaFoldDB" id="A0A2T3A8K4"/>
<evidence type="ECO:0000259" key="5">
    <source>
        <dbReference type="Pfam" id="PF02826"/>
    </source>
</evidence>
<evidence type="ECO:0000256" key="1">
    <source>
        <dbReference type="ARBA" id="ARBA00023002"/>
    </source>
</evidence>
<reference evidence="6 7" key="1">
    <citation type="journal article" date="2018" name="Mycol. Prog.">
        <title>Coniella lustricola, a new species from submerged detritus.</title>
        <authorList>
            <person name="Raudabaugh D.B."/>
            <person name="Iturriaga T."/>
            <person name="Carver A."/>
            <person name="Mondo S."/>
            <person name="Pangilinan J."/>
            <person name="Lipzen A."/>
            <person name="He G."/>
            <person name="Amirebrahimi M."/>
            <person name="Grigoriev I.V."/>
            <person name="Miller A.N."/>
        </authorList>
    </citation>
    <scope>NUCLEOTIDE SEQUENCE [LARGE SCALE GENOMIC DNA]</scope>
    <source>
        <strain evidence="6 7">B22-T-1</strain>
    </source>
</reference>
<protein>
    <recommendedName>
        <fullName evidence="8">D-isomer specific 2-hydroxyacid dehydrogenase</fullName>
    </recommendedName>
</protein>
<dbReference type="GO" id="GO:0005829">
    <property type="term" value="C:cytosol"/>
    <property type="evidence" value="ECO:0007669"/>
    <property type="project" value="TreeGrafter"/>
</dbReference>
<dbReference type="SUPFAM" id="SSF51735">
    <property type="entry name" value="NAD(P)-binding Rossmann-fold domains"/>
    <property type="match status" value="1"/>
</dbReference>
<gene>
    <name evidence="6" type="ORF">BD289DRAFT_433340</name>
</gene>
<feature type="domain" description="D-isomer specific 2-hydroxyacid dehydrogenase NAD-binding" evidence="5">
    <location>
        <begin position="167"/>
        <end position="253"/>
    </location>
</feature>
<dbReference type="CDD" id="cd12168">
    <property type="entry name" value="Mand_dh_like"/>
    <property type="match status" value="1"/>
</dbReference>
<dbReference type="InterPro" id="IPR029753">
    <property type="entry name" value="D-isomer_DH_CS"/>
</dbReference>
<comment type="similarity">
    <text evidence="2">Belongs to the D-isomer specific 2-hydroxyacid dehydrogenase family.</text>
</comment>
<dbReference type="Pfam" id="PF02826">
    <property type="entry name" value="2-Hacid_dh_C"/>
    <property type="match status" value="2"/>
</dbReference>
<dbReference type="EMBL" id="KZ678437">
    <property type="protein sequence ID" value="PSR85767.1"/>
    <property type="molecule type" value="Genomic_DNA"/>
</dbReference>
<dbReference type="GO" id="GO:0051287">
    <property type="term" value="F:NAD binding"/>
    <property type="evidence" value="ECO:0007669"/>
    <property type="project" value="InterPro"/>
</dbReference>
<dbReference type="InterPro" id="IPR006140">
    <property type="entry name" value="D-isomer_DH_NAD-bd"/>
</dbReference>
<dbReference type="InterPro" id="IPR050223">
    <property type="entry name" value="D-isomer_2-hydroxyacid_DH"/>
</dbReference>
<dbReference type="InterPro" id="IPR036291">
    <property type="entry name" value="NAD(P)-bd_dom_sf"/>
</dbReference>
<dbReference type="Gene3D" id="3.40.50.720">
    <property type="entry name" value="NAD(P)-binding Rossmann-like Domain"/>
    <property type="match status" value="4"/>
</dbReference>
<accession>A0A2T3A8K4</accession>
<evidence type="ECO:0000256" key="2">
    <source>
        <dbReference type="RuleBase" id="RU003719"/>
    </source>
</evidence>